<dbReference type="AlphaFoldDB" id="A0A1C5JNI5"/>
<reference evidence="3" key="1">
    <citation type="submission" date="2016-06" db="EMBL/GenBank/DDBJ databases">
        <authorList>
            <person name="Varghese N."/>
            <person name="Submissions Spin"/>
        </authorList>
    </citation>
    <scope>NUCLEOTIDE SEQUENCE [LARGE SCALE GENOMIC DNA]</scope>
    <source>
        <strain evidence="3">DSM 43819</strain>
    </source>
</reference>
<proteinExistence type="predicted"/>
<gene>
    <name evidence="2" type="ORF">GA0070613_4989</name>
</gene>
<accession>A0A1C5JNI5</accession>
<evidence type="ECO:0000313" key="3">
    <source>
        <dbReference type="Proteomes" id="UP000198221"/>
    </source>
</evidence>
<keyword evidence="3" id="KW-1185">Reference proteome</keyword>
<evidence type="ECO:0000313" key="2">
    <source>
        <dbReference type="EMBL" id="SCG71891.1"/>
    </source>
</evidence>
<dbReference type="EMBL" id="LT607754">
    <property type="protein sequence ID" value="SCG71891.1"/>
    <property type="molecule type" value="Genomic_DNA"/>
</dbReference>
<organism evidence="2 3">
    <name type="scientific">Micromonospora inositola</name>
    <dbReference type="NCBI Taxonomy" id="47865"/>
    <lineage>
        <taxon>Bacteria</taxon>
        <taxon>Bacillati</taxon>
        <taxon>Actinomycetota</taxon>
        <taxon>Actinomycetes</taxon>
        <taxon>Micromonosporales</taxon>
        <taxon>Micromonosporaceae</taxon>
        <taxon>Micromonospora</taxon>
    </lineage>
</organism>
<feature type="region of interest" description="Disordered" evidence="1">
    <location>
        <begin position="1"/>
        <end position="26"/>
    </location>
</feature>
<name>A0A1C5JNI5_9ACTN</name>
<protein>
    <submittedName>
        <fullName evidence="2">Uncharacterized protein</fullName>
    </submittedName>
</protein>
<evidence type="ECO:0000256" key="1">
    <source>
        <dbReference type="SAM" id="MobiDB-lite"/>
    </source>
</evidence>
<dbReference type="Proteomes" id="UP000198221">
    <property type="component" value="Chromosome I"/>
</dbReference>
<sequence>MPDVPTDDSPQNEDEQPGREEAPRRGSRLGATLFAQNVQRMQNTLNSPDLTAAVWRAADSRRATNPTWIQQMRANIEQVDRIAAGYPLQKFSTLASAAAEWDKASSSLRQLVSELSIPRLTAWAEAVGLLGYPPNWPDDIFIREVKELADDEGIPLCWVPRAEVIDVLRKAEPGRRRNILLKHRAEVLDDCDQALNAVTAPELSDYATAARKVVAALRDGHDEPAQAFAMNVVDSTLRGTLFASVPQNRFYKPMVTQIEASRDCVMADFRQSAALWPLLRVFDTFHPDKGDPVPSLANRHATAHTVARVQYTPVNALIATMLATSVVREVQEPLITQQFGELPAEVWCPSEPRRHL</sequence>